<accession>A0AAV5RK42</accession>
<dbReference type="AlphaFoldDB" id="A0AAV5RK42"/>
<feature type="region of interest" description="Disordered" evidence="5">
    <location>
        <begin position="404"/>
        <end position="507"/>
    </location>
</feature>
<feature type="compositionally biased region" description="Basic residues" evidence="5">
    <location>
        <begin position="454"/>
        <end position="466"/>
    </location>
</feature>
<feature type="compositionally biased region" description="Polar residues" evidence="5">
    <location>
        <begin position="317"/>
        <end position="366"/>
    </location>
</feature>
<dbReference type="SUPFAM" id="SSF57959">
    <property type="entry name" value="Leucine zipper domain"/>
    <property type="match status" value="1"/>
</dbReference>
<feature type="compositionally biased region" description="Polar residues" evidence="5">
    <location>
        <begin position="34"/>
        <end position="67"/>
    </location>
</feature>
<gene>
    <name evidence="7" type="ORF">DASB73_027760</name>
</gene>
<feature type="compositionally biased region" description="Polar residues" evidence="5">
    <location>
        <begin position="8"/>
        <end position="26"/>
    </location>
</feature>
<feature type="compositionally biased region" description="Polar residues" evidence="5">
    <location>
        <begin position="408"/>
        <end position="422"/>
    </location>
</feature>
<evidence type="ECO:0000256" key="3">
    <source>
        <dbReference type="ARBA" id="ARBA00023163"/>
    </source>
</evidence>
<dbReference type="GO" id="GO:0003700">
    <property type="term" value="F:DNA-binding transcription factor activity"/>
    <property type="evidence" value="ECO:0007669"/>
    <property type="project" value="InterPro"/>
</dbReference>
<feature type="compositionally biased region" description="Polar residues" evidence="5">
    <location>
        <begin position="245"/>
        <end position="274"/>
    </location>
</feature>
<dbReference type="SMART" id="SM00338">
    <property type="entry name" value="BRLZ"/>
    <property type="match status" value="1"/>
</dbReference>
<keyword evidence="2" id="KW-0805">Transcription regulation</keyword>
<evidence type="ECO:0000256" key="1">
    <source>
        <dbReference type="ARBA" id="ARBA00004123"/>
    </source>
</evidence>
<name>A0AAV5RK42_STABA</name>
<feature type="compositionally biased region" description="Pro residues" evidence="5">
    <location>
        <begin position="611"/>
        <end position="623"/>
    </location>
</feature>
<evidence type="ECO:0000313" key="8">
    <source>
        <dbReference type="Proteomes" id="UP001362899"/>
    </source>
</evidence>
<keyword evidence="4" id="KW-0539">Nucleus</keyword>
<keyword evidence="8" id="KW-1185">Reference proteome</keyword>
<dbReference type="InterPro" id="IPR046347">
    <property type="entry name" value="bZIP_sf"/>
</dbReference>
<dbReference type="InterPro" id="IPR004827">
    <property type="entry name" value="bZIP"/>
</dbReference>
<protein>
    <recommendedName>
        <fullName evidence="6">BZIP domain-containing protein</fullName>
    </recommendedName>
</protein>
<feature type="domain" description="BZIP" evidence="6">
    <location>
        <begin position="506"/>
        <end position="569"/>
    </location>
</feature>
<dbReference type="InterPro" id="IPR051027">
    <property type="entry name" value="bZIP_transcription_factors"/>
</dbReference>
<dbReference type="EMBL" id="BTGC01000008">
    <property type="protein sequence ID" value="GMM51813.1"/>
    <property type="molecule type" value="Genomic_DNA"/>
</dbReference>
<dbReference type="GO" id="GO:0005634">
    <property type="term" value="C:nucleus"/>
    <property type="evidence" value="ECO:0007669"/>
    <property type="project" value="UniProtKB-SubCell"/>
</dbReference>
<feature type="compositionally biased region" description="Low complexity" evidence="5">
    <location>
        <begin position="598"/>
        <end position="610"/>
    </location>
</feature>
<evidence type="ECO:0000256" key="4">
    <source>
        <dbReference type="ARBA" id="ARBA00023242"/>
    </source>
</evidence>
<proteinExistence type="predicted"/>
<feature type="compositionally biased region" description="Low complexity" evidence="5">
    <location>
        <begin position="624"/>
        <end position="654"/>
    </location>
</feature>
<dbReference type="Gene3D" id="1.20.5.170">
    <property type="match status" value="1"/>
</dbReference>
<dbReference type="CDD" id="cd14687">
    <property type="entry name" value="bZIP_ATF2"/>
    <property type="match status" value="1"/>
</dbReference>
<organism evidence="7 8">
    <name type="scientific">Starmerella bacillaris</name>
    <name type="common">Yeast</name>
    <name type="synonym">Candida zemplinina</name>
    <dbReference type="NCBI Taxonomy" id="1247836"/>
    <lineage>
        <taxon>Eukaryota</taxon>
        <taxon>Fungi</taxon>
        <taxon>Dikarya</taxon>
        <taxon>Ascomycota</taxon>
        <taxon>Saccharomycotina</taxon>
        <taxon>Dipodascomycetes</taxon>
        <taxon>Dipodascales</taxon>
        <taxon>Trichomonascaceae</taxon>
        <taxon>Starmerella</taxon>
    </lineage>
</organism>
<feature type="region of interest" description="Disordered" evidence="5">
    <location>
        <begin position="314"/>
        <end position="371"/>
    </location>
</feature>
<feature type="region of interest" description="Disordered" evidence="5">
    <location>
        <begin position="591"/>
        <end position="709"/>
    </location>
</feature>
<comment type="subcellular location">
    <subcellularLocation>
        <location evidence="1">Nucleus</location>
    </subcellularLocation>
</comment>
<feature type="compositionally biased region" description="Basic and acidic residues" evidence="5">
    <location>
        <begin position="497"/>
        <end position="507"/>
    </location>
</feature>
<dbReference type="Proteomes" id="UP001362899">
    <property type="component" value="Unassembled WGS sequence"/>
</dbReference>
<evidence type="ECO:0000256" key="2">
    <source>
        <dbReference type="ARBA" id="ARBA00023015"/>
    </source>
</evidence>
<feature type="compositionally biased region" description="Polar residues" evidence="5">
    <location>
        <begin position="686"/>
        <end position="696"/>
    </location>
</feature>
<sequence length="709" mass="77819">MSAPPEPSSLNYELNPFEQSFASNARETSKIENRTSNSGTSANPDVASANNAHSAPNTTVNNGNSASPGIPKDMGLRLDKLVSPHPIGDPQFGMYGLPSPAPYIYNRIGQLTPQGLAPFGAPSQIGQLGQMNPIQMVNMNQVQPGQLAQQVQSPMPQINPNRPFMVNAPYVDNYRYASTVATNYKPENPAPLVENAASGLFMLSRDQKKAQQIQNQSQQILTTSKAPNVIEKSQSADSISINAAVSGQHQSQIPTLPKSSRTPDSVSKSLQTQPPEVKPASSLTHKKLEPIGSLRTLGSLETSSAIGNERAPAMHVSQVSIGSQTSQESQPTQDSQPSRDAQSHQNAQTSKTSQDPHSLKASNGTHVSHGLLGVQGSQIPQMPYHQGNHISPVVAAQSAQGPLAPVLSNPQLPPGSQISGGQDPSAPQVSINISSSVSQPSSSALESVNDQDSRKRKSKLPPKRKRNSNEGTQNIDIPVKLEDVNTNDNVDNTSDIGEQKTPKTEEEKRKLFLERNRVAALKSRRRKKQWVNDLQNKIDLYTKLTDDLQMENDKLLRKQEDLKRFILQIYDARLLPSYVLDILDIHNIDNQDTRPDQIHPQQQPQTQPQTQPQPQPQPQPMPPHQMQQAIQMQSHSQQQSQQQSQPQQPQYPTPYNYRDFQSLSDVNRVGLSNLPSRTPHLKQEANDSSDAQNSTVEILDAHIEPNQYP</sequence>
<feature type="compositionally biased region" description="Low complexity" evidence="5">
    <location>
        <begin position="427"/>
        <end position="443"/>
    </location>
</feature>
<evidence type="ECO:0000313" key="7">
    <source>
        <dbReference type="EMBL" id="GMM51813.1"/>
    </source>
</evidence>
<evidence type="ECO:0000256" key="5">
    <source>
        <dbReference type="SAM" id="MobiDB-lite"/>
    </source>
</evidence>
<reference evidence="7 8" key="1">
    <citation type="journal article" date="2023" name="Elife">
        <title>Identification of key yeast species and microbe-microbe interactions impacting larval growth of Drosophila in the wild.</title>
        <authorList>
            <person name="Mure A."/>
            <person name="Sugiura Y."/>
            <person name="Maeda R."/>
            <person name="Honda K."/>
            <person name="Sakurai N."/>
            <person name="Takahashi Y."/>
            <person name="Watada M."/>
            <person name="Katoh T."/>
            <person name="Gotoh A."/>
            <person name="Gotoh Y."/>
            <person name="Taniguchi I."/>
            <person name="Nakamura K."/>
            <person name="Hayashi T."/>
            <person name="Katayama T."/>
            <person name="Uemura T."/>
            <person name="Hattori Y."/>
        </authorList>
    </citation>
    <scope>NUCLEOTIDE SEQUENCE [LARGE SCALE GENOMIC DNA]</scope>
    <source>
        <strain evidence="7 8">SB-73</strain>
    </source>
</reference>
<comment type="caution">
    <text evidence="7">The sequence shown here is derived from an EMBL/GenBank/DDBJ whole genome shotgun (WGS) entry which is preliminary data.</text>
</comment>
<feature type="region of interest" description="Disordered" evidence="5">
    <location>
        <begin position="245"/>
        <end position="289"/>
    </location>
</feature>
<dbReference type="PANTHER" id="PTHR19304">
    <property type="entry name" value="CYCLIC-AMP RESPONSE ELEMENT BINDING PROTEIN"/>
    <property type="match status" value="1"/>
</dbReference>
<dbReference type="PROSITE" id="PS50217">
    <property type="entry name" value="BZIP"/>
    <property type="match status" value="1"/>
</dbReference>
<keyword evidence="3" id="KW-0804">Transcription</keyword>
<evidence type="ECO:0000259" key="6">
    <source>
        <dbReference type="PROSITE" id="PS50217"/>
    </source>
</evidence>
<feature type="compositionally biased region" description="Low complexity" evidence="5">
    <location>
        <begin position="484"/>
        <end position="495"/>
    </location>
</feature>
<feature type="region of interest" description="Disordered" evidence="5">
    <location>
        <begin position="1"/>
        <end position="74"/>
    </location>
</feature>